<sequence>MAKSLLILMLMTTQLLAGSGGSVYLCICNDGSCTCFDAGPDLCTCCHDEHKEGVRHCCGGCEKDGDRAPCSHHDEEQPVCPDDIFVAGDPCGCTHIPVVMSSDQPTNVVRPSRSVEGERLFSLIALLPMLAFDHYAVAHPPLRWADPPVVPDFALTVVSTVVIRC</sequence>
<comment type="caution">
    <text evidence="2">The sequence shown here is derived from an EMBL/GenBank/DDBJ whole genome shotgun (WGS) entry which is preliminary data.</text>
</comment>
<evidence type="ECO:0000256" key="1">
    <source>
        <dbReference type="SAM" id="SignalP"/>
    </source>
</evidence>
<keyword evidence="3" id="KW-1185">Reference proteome</keyword>
<keyword evidence="1" id="KW-0732">Signal</keyword>
<feature type="chain" id="PRO_5008672827" evidence="1">
    <location>
        <begin position="18"/>
        <end position="165"/>
    </location>
</feature>
<evidence type="ECO:0000313" key="3">
    <source>
        <dbReference type="Proteomes" id="UP000094828"/>
    </source>
</evidence>
<proteinExistence type="predicted"/>
<dbReference type="EMBL" id="LYDR01000144">
    <property type="protein sequence ID" value="ODA29090.1"/>
    <property type="molecule type" value="Genomic_DNA"/>
</dbReference>
<evidence type="ECO:0000313" key="2">
    <source>
        <dbReference type="EMBL" id="ODA29090.1"/>
    </source>
</evidence>
<organism evidence="2 3">
    <name type="scientific">Planctopirus hydrillae</name>
    <dbReference type="NCBI Taxonomy" id="1841610"/>
    <lineage>
        <taxon>Bacteria</taxon>
        <taxon>Pseudomonadati</taxon>
        <taxon>Planctomycetota</taxon>
        <taxon>Planctomycetia</taxon>
        <taxon>Planctomycetales</taxon>
        <taxon>Planctomycetaceae</taxon>
        <taxon>Planctopirus</taxon>
    </lineage>
</organism>
<accession>A0A1C3E766</accession>
<protein>
    <submittedName>
        <fullName evidence="2">Uncharacterized protein</fullName>
    </submittedName>
</protein>
<name>A0A1C3E766_9PLAN</name>
<gene>
    <name evidence="2" type="ORF">A6X21_09755</name>
</gene>
<dbReference type="Proteomes" id="UP000094828">
    <property type="component" value="Unassembled WGS sequence"/>
</dbReference>
<dbReference type="RefSeq" id="WP_068850324.1">
    <property type="nucleotide sequence ID" value="NZ_LYDR01000144.1"/>
</dbReference>
<feature type="signal peptide" evidence="1">
    <location>
        <begin position="1"/>
        <end position="17"/>
    </location>
</feature>
<reference evidence="2 3" key="1">
    <citation type="submission" date="2016-05" db="EMBL/GenBank/DDBJ databases">
        <title>Genomic and physiological characterization of Planctopirus sp. isolated from fresh water lake.</title>
        <authorList>
            <person name="Subhash Y."/>
            <person name="Ramana C."/>
        </authorList>
    </citation>
    <scope>NUCLEOTIDE SEQUENCE [LARGE SCALE GENOMIC DNA]</scope>
    <source>
        <strain evidence="2 3">JC280</strain>
    </source>
</reference>
<dbReference type="AlphaFoldDB" id="A0A1C3E766"/>